<accession>A0A7S4EL90</accession>
<dbReference type="AlphaFoldDB" id="A0A7S4EL90"/>
<feature type="domain" description="DUF6824" evidence="2">
    <location>
        <begin position="558"/>
        <end position="635"/>
    </location>
</feature>
<feature type="compositionally biased region" description="Low complexity" evidence="1">
    <location>
        <begin position="115"/>
        <end position="145"/>
    </location>
</feature>
<organism evidence="3">
    <name type="scientific">Pseudo-nitzschia australis</name>
    <dbReference type="NCBI Taxonomy" id="44445"/>
    <lineage>
        <taxon>Eukaryota</taxon>
        <taxon>Sar</taxon>
        <taxon>Stramenopiles</taxon>
        <taxon>Ochrophyta</taxon>
        <taxon>Bacillariophyta</taxon>
        <taxon>Bacillariophyceae</taxon>
        <taxon>Bacillariophycidae</taxon>
        <taxon>Bacillariales</taxon>
        <taxon>Bacillariaceae</taxon>
        <taxon>Pseudo-nitzschia</taxon>
    </lineage>
</organism>
<protein>
    <recommendedName>
        <fullName evidence="2">DUF6824 domain-containing protein</fullName>
    </recommendedName>
</protein>
<dbReference type="Gene3D" id="3.40.525.10">
    <property type="entry name" value="CRAL-TRIO lipid binding domain"/>
    <property type="match status" value="1"/>
</dbReference>
<dbReference type="InterPro" id="IPR049227">
    <property type="entry name" value="DUF6824"/>
</dbReference>
<gene>
    <name evidence="3" type="ORF">PAUS00366_LOCUS13006</name>
</gene>
<reference evidence="3" key="1">
    <citation type="submission" date="2021-01" db="EMBL/GenBank/DDBJ databases">
        <authorList>
            <person name="Corre E."/>
            <person name="Pelletier E."/>
            <person name="Niang G."/>
            <person name="Scheremetjew M."/>
            <person name="Finn R."/>
            <person name="Kale V."/>
            <person name="Holt S."/>
            <person name="Cochrane G."/>
            <person name="Meng A."/>
            <person name="Brown T."/>
            <person name="Cohen L."/>
        </authorList>
    </citation>
    <scope>NUCLEOTIDE SEQUENCE</scope>
    <source>
        <strain evidence="3">10249 10 AB</strain>
    </source>
</reference>
<proteinExistence type="predicted"/>
<evidence type="ECO:0000313" key="3">
    <source>
        <dbReference type="EMBL" id="CAE0720252.1"/>
    </source>
</evidence>
<feature type="compositionally biased region" description="Polar residues" evidence="1">
    <location>
        <begin position="48"/>
        <end position="59"/>
    </location>
</feature>
<feature type="region of interest" description="Disordered" evidence="1">
    <location>
        <begin position="42"/>
        <end position="71"/>
    </location>
</feature>
<dbReference type="InterPro" id="IPR036865">
    <property type="entry name" value="CRAL-TRIO_dom_sf"/>
</dbReference>
<evidence type="ECO:0000259" key="2">
    <source>
        <dbReference type="Pfam" id="PF20710"/>
    </source>
</evidence>
<feature type="region of interest" description="Disordered" evidence="1">
    <location>
        <begin position="115"/>
        <end position="159"/>
    </location>
</feature>
<dbReference type="EMBL" id="HBIX01018198">
    <property type="protein sequence ID" value="CAE0720252.1"/>
    <property type="molecule type" value="Transcribed_RNA"/>
</dbReference>
<evidence type="ECO:0000256" key="1">
    <source>
        <dbReference type="SAM" id="MobiDB-lite"/>
    </source>
</evidence>
<name>A0A7S4EL90_9STRA</name>
<sequence>MDSSVICLEPVNVVVDHPCNGNMNTDKIIDNVPKDVEVKIEHGDSCEKNASYSSKSTRTSTDEEDRMIAPTSSFSNCSDCDTVSTGGSNSSNLNSNSHNGNAVVEADTTAFRSSATTTSTSSSVCSSNNGSVSAESSASASTWGSKKMRHQVDRMNTADSSEVDKLITQELGELTVNRRSLVQEEIHGVSTCALEEDETFITDGLERLEEEIRAIHREVMISPVQESRSGNSYDEAIWPYLAVEKESSSSAATVNLGTRLLYSYIFHRDFRLKFLRADMYEADKAAHRYLRCVEGLHKYFGSFALQRPLMYEDLGKECQDAAKSGYVQILPSRDRAGRLVVVSQAFLTEDVEKSMAIIIKFFIYIFSVVSEDIETQKRGVVFIFSTSEKALMVLQNPDDKVAYSMYREGCPVRRSCTHFCLPENKPKMRIVRAVMMLAMPRQERIRTRVHMDGLTMETQYKLMTFGIPVSELPITSTGGVKTKHHLQWIRTRKALDTARMKSLEGCYNTKMLRRQQEEKQRVGAGGAAPCNKFCAYPTYEDFMSFHGEEPIIHPMINDVLFSKGGKNVSHYGNIEFTDLMKRSLIDYVRGTPLHNRKMRKAIRQSIVDEVQNRGGRFLTLDRKLRGGYCWTEIQEGPDLHDRIATSLYDHKRRLAAKLKVQKGRCETAIFTQLDNAKRRKIMTCNQGRVGSHSTPDSSCCSRHF</sequence>
<dbReference type="Pfam" id="PF20710">
    <property type="entry name" value="DUF6824"/>
    <property type="match status" value="1"/>
</dbReference>